<dbReference type="PANTHER" id="PTHR43566:SF2">
    <property type="entry name" value="DUF4143 DOMAIN-CONTAINING PROTEIN"/>
    <property type="match status" value="1"/>
</dbReference>
<dbReference type="SUPFAM" id="SSF52540">
    <property type="entry name" value="P-loop containing nucleoside triphosphate hydrolases"/>
    <property type="match status" value="1"/>
</dbReference>
<dbReference type="Proteomes" id="UP000269352">
    <property type="component" value="Unassembled WGS sequence"/>
</dbReference>
<keyword evidence="4" id="KW-1185">Reference proteome</keyword>
<dbReference type="EMBL" id="BGZN01000037">
    <property type="protein sequence ID" value="GBR74272.1"/>
    <property type="molecule type" value="Genomic_DNA"/>
</dbReference>
<dbReference type="AlphaFoldDB" id="A0A388TBW2"/>
<evidence type="ECO:0000259" key="1">
    <source>
        <dbReference type="Pfam" id="PF13173"/>
    </source>
</evidence>
<comment type="caution">
    <text evidence="3">The sequence shown here is derived from an EMBL/GenBank/DDBJ whole genome shotgun (WGS) entry which is preliminary data.</text>
</comment>
<evidence type="ECO:0000313" key="4">
    <source>
        <dbReference type="Proteomes" id="UP000269352"/>
    </source>
</evidence>
<feature type="domain" description="DUF4143" evidence="2">
    <location>
        <begin position="185"/>
        <end position="343"/>
    </location>
</feature>
<evidence type="ECO:0000259" key="2">
    <source>
        <dbReference type="Pfam" id="PF13635"/>
    </source>
</evidence>
<dbReference type="PANTHER" id="PTHR43566">
    <property type="entry name" value="CONSERVED PROTEIN"/>
    <property type="match status" value="1"/>
</dbReference>
<gene>
    <name evidence="3" type="ORF">NO1_1479</name>
</gene>
<proteinExistence type="predicted"/>
<name>A0A388TBW2_TERA1</name>
<dbReference type="Gene3D" id="3.40.50.300">
    <property type="entry name" value="P-loop containing nucleotide triphosphate hydrolases"/>
    <property type="match status" value="1"/>
</dbReference>
<dbReference type="Pfam" id="PF13635">
    <property type="entry name" value="DUF4143"/>
    <property type="match status" value="1"/>
</dbReference>
<protein>
    <submittedName>
        <fullName evidence="3">AAA family ATPase</fullName>
    </submittedName>
</protein>
<evidence type="ECO:0000313" key="3">
    <source>
        <dbReference type="EMBL" id="GBR74272.1"/>
    </source>
</evidence>
<organism evidence="3 4">
    <name type="scientific">Termititenax aidoneus</name>
    <dbReference type="NCBI Taxonomy" id="2218524"/>
    <lineage>
        <taxon>Bacteria</taxon>
        <taxon>Bacillati</taxon>
        <taxon>Candidatus Margulisiibacteriota</taxon>
        <taxon>Candidatus Termititenacia</taxon>
        <taxon>Candidatus Termititenacales</taxon>
        <taxon>Candidatus Termititenacaceae</taxon>
        <taxon>Candidatus Termititenax</taxon>
    </lineage>
</organism>
<accession>A0A388TBW2</accession>
<dbReference type="InterPro" id="IPR027417">
    <property type="entry name" value="P-loop_NTPase"/>
</dbReference>
<dbReference type="InterPro" id="IPR025420">
    <property type="entry name" value="DUF4143"/>
</dbReference>
<dbReference type="Pfam" id="PF13173">
    <property type="entry name" value="AAA_14"/>
    <property type="match status" value="1"/>
</dbReference>
<reference evidence="3 4" key="1">
    <citation type="journal article" date="2019" name="ISME J.">
        <title>Genome analyses of uncultured TG2/ZB3 bacteria in 'Margulisbacteria' specifically attached to ectosymbiotic spirochetes of protists in the termite gut.</title>
        <authorList>
            <person name="Utami Y.D."/>
            <person name="Kuwahara H."/>
            <person name="Igai K."/>
            <person name="Murakami T."/>
            <person name="Sugaya K."/>
            <person name="Morikawa T."/>
            <person name="Nagura Y."/>
            <person name="Yuki M."/>
            <person name="Deevong P."/>
            <person name="Inoue T."/>
            <person name="Kihara K."/>
            <person name="Lo N."/>
            <person name="Yamada A."/>
            <person name="Ohkuma M."/>
            <person name="Hongoh Y."/>
        </authorList>
    </citation>
    <scope>NUCLEOTIDE SEQUENCE [LARGE SCALE GENOMIC DNA]</scope>
    <source>
        <strain evidence="3">NkOx7-01</strain>
    </source>
</reference>
<feature type="domain" description="AAA" evidence="1">
    <location>
        <begin position="20"/>
        <end position="143"/>
    </location>
</feature>
<dbReference type="InterPro" id="IPR041682">
    <property type="entry name" value="AAA_14"/>
</dbReference>
<sequence>MQDYIVRTMQKTLRQAVKHSPIIALTGPRQTGKSTLLRHLFPRYNYISFDAADLRLAAKNDPQLFVENIQKPVIMDEIQYVPEILPYLKLYVDKYTTTLKNSEIAGAFILTGSQVFTLMAGLTESLAGRIALFELLPFSFKELGQKPRRPLNCYRQILKGFYPVPNTAKRSPQDYYGDYLATYIERDVRQILNIKDVGAFQSFVQVLAGRAGNLLNIQEVARDCAISHATAKNWLSILETSRIIYILRPYYRNITKRTVKTPKLYFTDTGLLAYLLKYKDAETLAAGGVSGAIFENMVIMEFLKSNNNSKAGWDFYFYRDNNGVEIDLIIDKGRAFEFYEIKSAKTLRPEMAKGLSAVNLTPAKKFVLSFNEHTLPLAKNVLAAPWWAFL</sequence>